<feature type="domain" description="SXP/RAL-2 family protein Ani s 5-like cation-binding" evidence="3">
    <location>
        <begin position="227"/>
        <end position="279"/>
    </location>
</feature>
<dbReference type="PANTHER" id="PTHR21593">
    <property type="entry name" value="PRION-LIKE- Q/N-RICH -DOMAIN-BEARING PROTEIN PROTEIN"/>
    <property type="match status" value="1"/>
</dbReference>
<dbReference type="OMA" id="RELAMWI"/>
<evidence type="ECO:0000313" key="5">
    <source>
        <dbReference type="Proteomes" id="UP000008281"/>
    </source>
</evidence>
<proteinExistence type="predicted"/>
<feature type="signal peptide" evidence="2">
    <location>
        <begin position="1"/>
        <end position="17"/>
    </location>
</feature>
<feature type="compositionally biased region" description="Polar residues" evidence="1">
    <location>
        <begin position="309"/>
        <end position="321"/>
    </location>
</feature>
<sequence length="321" mass="36968">MRMHLIFALTAIPCLSASYSFEEEFGKSSASSDLLNPEFLMKAPESGRIEFFSIVDNDRLSQFEKSTLLTIWSQEFNVTNEHYEWAEKVKEQKEFVMQNVRAVVANISDVYSQLDSILVNITMPRRDQHSQIARLEVRALYFIAHHYRPESSAPIFGKEKLFGIPESTEQQYDSSPLADFLENVSRKDKTSFFNIVSNDNISYYEQNRQLTLWADQFNITVSVSFTLFFEKRLLQNKLHNWNEQVQEQKDVVIDNVKAVVANISNVFYQLEGILSNTTLNVEVRALFFIARHYRPESTSPIFGKEAGNGETSQNHTVASIS</sequence>
<dbReference type="HOGENOM" id="CLU_866662_0_0_1"/>
<organism evidence="5">
    <name type="scientific">Caenorhabditis remanei</name>
    <name type="common">Caenorhabditis vulgaris</name>
    <dbReference type="NCBI Taxonomy" id="31234"/>
    <lineage>
        <taxon>Eukaryota</taxon>
        <taxon>Metazoa</taxon>
        <taxon>Ecdysozoa</taxon>
        <taxon>Nematoda</taxon>
        <taxon>Chromadorea</taxon>
        <taxon>Rhabditida</taxon>
        <taxon>Rhabditina</taxon>
        <taxon>Rhabditomorpha</taxon>
        <taxon>Rhabditoidea</taxon>
        <taxon>Rhabditidae</taxon>
        <taxon>Peloderinae</taxon>
        <taxon>Caenorhabditis</taxon>
    </lineage>
</organism>
<dbReference type="InParanoid" id="E3LK64"/>
<feature type="domain" description="SXP/RAL-2 family protein Ani s 5-like cation-binding" evidence="3">
    <location>
        <begin position="47"/>
        <end position="145"/>
    </location>
</feature>
<keyword evidence="2" id="KW-0732">Signal</keyword>
<accession>E3LK64</accession>
<protein>
    <recommendedName>
        <fullName evidence="3">SXP/RAL-2 family protein Ani s 5-like cation-binding domain-containing protein</fullName>
    </recommendedName>
</protein>
<name>E3LK64_CAERE</name>
<dbReference type="InterPro" id="IPR003677">
    <property type="entry name" value="ANIS5_cation-bd"/>
</dbReference>
<dbReference type="EMBL" id="DS268410">
    <property type="protein sequence ID" value="EFO99959.1"/>
    <property type="molecule type" value="Genomic_DNA"/>
</dbReference>
<dbReference type="eggNOG" id="ENOG502SDDW">
    <property type="taxonomic scope" value="Eukaryota"/>
</dbReference>
<evidence type="ECO:0000256" key="1">
    <source>
        <dbReference type="SAM" id="MobiDB-lite"/>
    </source>
</evidence>
<gene>
    <name evidence="4" type="ORF">CRE_18929</name>
</gene>
<dbReference type="OrthoDB" id="5876804at2759"/>
<dbReference type="Pfam" id="PF02520">
    <property type="entry name" value="ANIS5_cation-bd"/>
    <property type="match status" value="2"/>
</dbReference>
<evidence type="ECO:0000313" key="4">
    <source>
        <dbReference type="EMBL" id="EFO99959.1"/>
    </source>
</evidence>
<dbReference type="InterPro" id="IPR052823">
    <property type="entry name" value="SXP/RAL-2_related"/>
</dbReference>
<dbReference type="AlphaFoldDB" id="E3LK64"/>
<reference evidence="4" key="1">
    <citation type="submission" date="2007-07" db="EMBL/GenBank/DDBJ databases">
        <title>PCAP assembly of the Caenorhabditis remanei genome.</title>
        <authorList>
            <consortium name="The Caenorhabditis remanei Sequencing Consortium"/>
            <person name="Wilson R.K."/>
        </authorList>
    </citation>
    <scope>NUCLEOTIDE SEQUENCE [LARGE SCALE GENOMIC DNA]</scope>
    <source>
        <strain evidence="4">PB4641</strain>
    </source>
</reference>
<dbReference type="PANTHER" id="PTHR21593:SF6">
    <property type="entry name" value="SXP_RAL-2 FAMILY PROTEIN ANI S 5-LIKE CATION-BINDING DOMAIN-CONTAINING PROTEIN"/>
    <property type="match status" value="1"/>
</dbReference>
<keyword evidence="5" id="KW-1185">Reference proteome</keyword>
<dbReference type="Proteomes" id="UP000008281">
    <property type="component" value="Unassembled WGS sequence"/>
</dbReference>
<evidence type="ECO:0000259" key="3">
    <source>
        <dbReference type="Pfam" id="PF02520"/>
    </source>
</evidence>
<dbReference type="STRING" id="31234.E3LK64"/>
<feature type="chain" id="PRO_5003174824" description="SXP/RAL-2 family protein Ani s 5-like cation-binding domain-containing protein" evidence="2">
    <location>
        <begin position="18"/>
        <end position="321"/>
    </location>
</feature>
<feature type="region of interest" description="Disordered" evidence="1">
    <location>
        <begin position="300"/>
        <end position="321"/>
    </location>
</feature>
<evidence type="ECO:0000256" key="2">
    <source>
        <dbReference type="SAM" id="SignalP"/>
    </source>
</evidence>